<dbReference type="AlphaFoldDB" id="A0A1C6VGE7"/>
<protein>
    <submittedName>
        <fullName evidence="4">Hsp70 protein</fullName>
    </submittedName>
</protein>
<dbReference type="Gene3D" id="3.90.640.10">
    <property type="entry name" value="Actin, Chain A, domain 4"/>
    <property type="match status" value="1"/>
</dbReference>
<organism evidence="4 5">
    <name type="scientific">Micromonospora yangpuensis</name>
    <dbReference type="NCBI Taxonomy" id="683228"/>
    <lineage>
        <taxon>Bacteria</taxon>
        <taxon>Bacillati</taxon>
        <taxon>Actinomycetota</taxon>
        <taxon>Actinomycetes</taxon>
        <taxon>Micromonosporales</taxon>
        <taxon>Micromonosporaceae</taxon>
        <taxon>Micromonospora</taxon>
    </lineage>
</organism>
<evidence type="ECO:0000256" key="3">
    <source>
        <dbReference type="ARBA" id="ARBA00023186"/>
    </source>
</evidence>
<keyword evidence="2" id="KW-0067">ATP-binding</keyword>
<proteinExistence type="predicted"/>
<dbReference type="SUPFAM" id="SSF101908">
    <property type="entry name" value="Putative isomerase YbhE"/>
    <property type="match status" value="1"/>
</dbReference>
<reference evidence="4 5" key="1">
    <citation type="submission" date="2016-06" db="EMBL/GenBank/DDBJ databases">
        <authorList>
            <person name="Kjaerup R.B."/>
            <person name="Dalgaard T.S."/>
            <person name="Juul-Madsen H.R."/>
        </authorList>
    </citation>
    <scope>NUCLEOTIDE SEQUENCE [LARGE SCALE GENOMIC DNA]</scope>
    <source>
        <strain evidence="4 5">DSM 45577</strain>
    </source>
</reference>
<dbReference type="Pfam" id="PF00012">
    <property type="entry name" value="HSP70"/>
    <property type="match status" value="1"/>
</dbReference>
<dbReference type="Proteomes" id="UP000198937">
    <property type="component" value="Unassembled WGS sequence"/>
</dbReference>
<keyword evidence="1" id="KW-0547">Nucleotide-binding</keyword>
<evidence type="ECO:0000256" key="2">
    <source>
        <dbReference type="ARBA" id="ARBA00022840"/>
    </source>
</evidence>
<dbReference type="GO" id="GO:0030968">
    <property type="term" value="P:endoplasmic reticulum unfolded protein response"/>
    <property type="evidence" value="ECO:0007669"/>
    <property type="project" value="TreeGrafter"/>
</dbReference>
<dbReference type="CDD" id="cd10170">
    <property type="entry name" value="ASKHA_NBD_HSP70"/>
    <property type="match status" value="1"/>
</dbReference>
<gene>
    <name evidence="4" type="ORF">GA0070617_5746</name>
</gene>
<keyword evidence="3" id="KW-0143">Chaperone</keyword>
<dbReference type="InterPro" id="IPR043129">
    <property type="entry name" value="ATPase_NBD"/>
</dbReference>
<accession>A0A1C6VGE7</accession>
<keyword evidence="5" id="KW-1185">Reference proteome</keyword>
<dbReference type="OrthoDB" id="9766019at2"/>
<dbReference type="InterPro" id="IPR013126">
    <property type="entry name" value="Hsp_70_fam"/>
</dbReference>
<sequence>MIASIDFGASATKAAVLVAASDTARLVAFDATNHLPTAVHRHRGGRLLVGRTALAYLDRRPHQVRTDLKQRLNQAAVVRADSPLVDVGGARPMPLLEAVAAVLAHAYRAIESSLSGPPGQLLLTYPVIWDAARRDALRQAARLGGIEARVELVSEPEAAAWQLSATHDRLPTPIAMLDLGASTFDLAVLDRDSDGRLRRLHADGRAVGGDDFDVALLDLVEDGLTGAVKRRFVELRAEAAHEVSREAQAVKIRLTVEPRATFAYRDVERDITREEFDEAVAPLVEECVETAAQAVETVHGTRPVRTIGLCGAASRVPSFRDEVAALACRLGAGFVEVGGPGGGPARVAAVALGAVRVARRPVLRSDGDWVPTFDKFPTVPPLTPTADGFAYPTTNAADIGLARPGGNRLAAKVGNLSSLTRVWWLGYDLDQRLLVSGSDNGLVELWEHGEELTLRHRGFLGRSASVLGFLRDQEVTALAIRGDQIASVEKRGTGAVYRRRGSRWSLHRRLSFTGPTQGLAFLERDGLLLRWGGTRLELVDPDTGRDLVTEAMPAEDGVVRVEPRHGWAYLRSADLLAAYRIDGRSIRAGFRREIAGTGALCCGTYAGRPLVLTVAPAESAVLALDGCTGAELARLVVPDPAAVSQLTPTAWPDRFFVAIGNEVRFLTLTGGPR</sequence>
<dbReference type="PANTHER" id="PTHR45639">
    <property type="entry name" value="HSC70CB, ISOFORM G-RELATED"/>
    <property type="match status" value="1"/>
</dbReference>
<dbReference type="GO" id="GO:0005524">
    <property type="term" value="F:ATP binding"/>
    <property type="evidence" value="ECO:0007669"/>
    <property type="project" value="UniProtKB-KW"/>
</dbReference>
<name>A0A1C6VGE7_9ACTN</name>
<dbReference type="STRING" id="683228.GA0070617_5746"/>
<dbReference type="SUPFAM" id="SSF53067">
    <property type="entry name" value="Actin-like ATPase domain"/>
    <property type="match status" value="2"/>
</dbReference>
<dbReference type="PANTHER" id="PTHR45639:SF3">
    <property type="entry name" value="HYPOXIA UP-REGULATED PROTEIN 1"/>
    <property type="match status" value="1"/>
</dbReference>
<dbReference type="GO" id="GO:0140662">
    <property type="term" value="F:ATP-dependent protein folding chaperone"/>
    <property type="evidence" value="ECO:0007669"/>
    <property type="project" value="InterPro"/>
</dbReference>
<dbReference type="EMBL" id="FMIA01000002">
    <property type="protein sequence ID" value="SCL65379.1"/>
    <property type="molecule type" value="Genomic_DNA"/>
</dbReference>
<dbReference type="RefSeq" id="WP_091445318.1">
    <property type="nucleotide sequence ID" value="NZ_BMMJ01000003.1"/>
</dbReference>
<dbReference type="Gene3D" id="3.30.420.40">
    <property type="match status" value="2"/>
</dbReference>
<evidence type="ECO:0000313" key="4">
    <source>
        <dbReference type="EMBL" id="SCL65379.1"/>
    </source>
</evidence>
<evidence type="ECO:0000313" key="5">
    <source>
        <dbReference type="Proteomes" id="UP000198937"/>
    </source>
</evidence>
<evidence type="ECO:0000256" key="1">
    <source>
        <dbReference type="ARBA" id="ARBA00022741"/>
    </source>
</evidence>